<evidence type="ECO:0000256" key="3">
    <source>
        <dbReference type="SAM" id="MobiDB-lite"/>
    </source>
</evidence>
<dbReference type="EMBL" id="JBHSAQ010000003">
    <property type="protein sequence ID" value="MFC3958236.1"/>
    <property type="molecule type" value="Genomic_DNA"/>
</dbReference>
<dbReference type="InterPro" id="IPR007050">
    <property type="entry name" value="HTH_bacterioopsin"/>
</dbReference>
<comment type="caution">
    <text evidence="5">The sequence shown here is derived from an EMBL/GenBank/DDBJ whole genome shotgun (WGS) entry which is preliminary data.</text>
</comment>
<feature type="domain" description="HTH cro/C1-type" evidence="4">
    <location>
        <begin position="206"/>
        <end position="226"/>
    </location>
</feature>
<protein>
    <submittedName>
        <fullName evidence="5">Helix-turn-helix domain-containing protein</fullName>
    </submittedName>
</protein>
<gene>
    <name evidence="5" type="ORF">ACFOUR_07615</name>
</gene>
<evidence type="ECO:0000313" key="6">
    <source>
        <dbReference type="Proteomes" id="UP001595846"/>
    </source>
</evidence>
<dbReference type="InterPro" id="IPR001387">
    <property type="entry name" value="Cro/C1-type_HTH"/>
</dbReference>
<proteinExistence type="predicted"/>
<dbReference type="InterPro" id="IPR031803">
    <property type="entry name" value="BAT_GAF/HTH-assoc"/>
</dbReference>
<keyword evidence="2" id="KW-0804">Transcription</keyword>
<dbReference type="GeneID" id="73904151"/>
<dbReference type="Pfam" id="PF04967">
    <property type="entry name" value="HTH_10"/>
    <property type="match status" value="1"/>
</dbReference>
<dbReference type="InterPro" id="IPR036388">
    <property type="entry name" value="WH-like_DNA-bd_sf"/>
</dbReference>
<dbReference type="PROSITE" id="PS50943">
    <property type="entry name" value="HTH_CROC1"/>
    <property type="match status" value="1"/>
</dbReference>
<keyword evidence="6" id="KW-1185">Reference proteome</keyword>
<dbReference type="PANTHER" id="PTHR34236:SF1">
    <property type="entry name" value="DIMETHYL SULFOXIDE REDUCTASE TRANSCRIPTIONAL ACTIVATOR"/>
    <property type="match status" value="1"/>
</dbReference>
<name>A0ABD5NMY5_9EURY</name>
<dbReference type="AlphaFoldDB" id="A0ABD5NMY5"/>
<dbReference type="Proteomes" id="UP001595846">
    <property type="component" value="Unassembled WGS sequence"/>
</dbReference>
<keyword evidence="1" id="KW-0805">Transcription regulation</keyword>
<evidence type="ECO:0000313" key="5">
    <source>
        <dbReference type="EMBL" id="MFC3958236.1"/>
    </source>
</evidence>
<dbReference type="Gene3D" id="1.10.10.10">
    <property type="entry name" value="Winged helix-like DNA-binding domain superfamily/Winged helix DNA-binding domain"/>
    <property type="match status" value="1"/>
</dbReference>
<feature type="region of interest" description="Disordered" evidence="3">
    <location>
        <begin position="1"/>
        <end position="32"/>
    </location>
</feature>
<accession>A0ABD5NMY5</accession>
<organism evidence="5 6">
    <name type="scientific">Halovivax cerinus</name>
    <dbReference type="NCBI Taxonomy" id="1487865"/>
    <lineage>
        <taxon>Archaea</taxon>
        <taxon>Methanobacteriati</taxon>
        <taxon>Methanobacteriota</taxon>
        <taxon>Stenosarchaea group</taxon>
        <taxon>Halobacteria</taxon>
        <taxon>Halobacteriales</taxon>
        <taxon>Natrialbaceae</taxon>
        <taxon>Halovivax</taxon>
    </lineage>
</organism>
<evidence type="ECO:0000256" key="2">
    <source>
        <dbReference type="ARBA" id="ARBA00023163"/>
    </source>
</evidence>
<evidence type="ECO:0000259" key="4">
    <source>
        <dbReference type="PROSITE" id="PS50943"/>
    </source>
</evidence>
<dbReference type="PANTHER" id="PTHR34236">
    <property type="entry name" value="DIMETHYL SULFOXIDE REDUCTASE TRANSCRIPTIONAL ACTIVATOR"/>
    <property type="match status" value="1"/>
</dbReference>
<dbReference type="RefSeq" id="WP_256531413.1">
    <property type="nucleotide sequence ID" value="NZ_CP101824.1"/>
</dbReference>
<evidence type="ECO:0000256" key="1">
    <source>
        <dbReference type="ARBA" id="ARBA00023015"/>
    </source>
</evidence>
<reference evidence="5 6" key="1">
    <citation type="journal article" date="2019" name="Int. J. Syst. Evol. Microbiol.">
        <title>The Global Catalogue of Microorganisms (GCM) 10K type strain sequencing project: providing services to taxonomists for standard genome sequencing and annotation.</title>
        <authorList>
            <consortium name="The Broad Institute Genomics Platform"/>
            <consortium name="The Broad Institute Genome Sequencing Center for Infectious Disease"/>
            <person name="Wu L."/>
            <person name="Ma J."/>
        </authorList>
    </citation>
    <scope>NUCLEOTIDE SEQUENCE [LARGE SCALE GENOMIC DNA]</scope>
    <source>
        <strain evidence="5 6">IBRC-M 10256</strain>
    </source>
</reference>
<dbReference type="Pfam" id="PF15915">
    <property type="entry name" value="BAT"/>
    <property type="match status" value="1"/>
</dbReference>
<sequence length="252" mass="27156">MSIDAGGAASRDPADAGIGEELVSTPPTDGPGVVAEVHLDHDRLLLRPTLRRLDDATAVPEYHAGGPDRRYQFVSFSVADETALEAALERDRTVTNPVLVDRNGGRLVYRLDVTERALTVHGAIAEQGGRIVDARCTQTAWVVQLRFPAREALVSFNEACKDIDISLQVTHLRSADDSSDPVVGLTAKQEELLAVAFDEGYFEVPRGISQDQLAERLGVSKSAISQRLRRALTELCSTTLSTASSACSDDNS</sequence>